<sequence>MSSSVLNPVKVTPVNRIEDNLETMEINRSSVAPDQSESSHYKHGATPDNTIASCGWNRVLMSQHYEDATTSVPPLALPPKTAPQKANRLYPVLSLLSVILLFISAGAGIALSAVVLFQDLESTEVLDPLSRAVFFVASCMSLVYVFTHLVAGRTAYIKNYGSPTKHGKYVAGFAFLLARLGLPVWVAAITLSIFVAVNIGLDLSKGVQENLPWLNVIISISSLFSLAAVLAVIEMADRPFATLGISQAWFMRGEDPLACPDDDDDLEPGVVYMTPSHQENIEKHAEKPRVPSKPQKRKRKTLTKRNPHEPQRRALRHARSISMPTPLNAVFGDRPGAVMPDSPVSSSAFAWKPPTRDGATPKAAGRVALDDWVTWREHASMRQGDSDISTNASARPGEVILPSMPRQAEYSPRSQALLEEQGRYDSRRWTAIGMQSPPINGRFLDIPFRRPLTPLMTMEEENRLVGRRPSTRDGDWEANYHLQMRQASQPASSRTTTTFGSSRYGLEATPDHPPSLPHIATLVTRADGITNSIRPDSNVLPNEGRRRRRISSVSSLEGRRLTYRTESRVISEQSSRPSTRPPSQHPSIAALATRPASPTSTVRSMRSDVHNFSRPRTSAAARMHSKVARRLRALKQQETENARRSQVEGPLPASPSSPISPATPRTVRAAAVRTLQDRLGKRNLKKQAEESPRPATPETPRTARATAVKNLQERLGKRMMRRNGEELAQAV</sequence>
<evidence type="ECO:0000256" key="1">
    <source>
        <dbReference type="SAM" id="MobiDB-lite"/>
    </source>
</evidence>
<feature type="transmembrane region" description="Helical" evidence="2">
    <location>
        <begin position="89"/>
        <end position="117"/>
    </location>
</feature>
<dbReference type="AlphaFoldDB" id="A0A9Q8SUN4"/>
<keyword evidence="2" id="KW-0812">Transmembrane</keyword>
<evidence type="ECO:0000256" key="2">
    <source>
        <dbReference type="SAM" id="Phobius"/>
    </source>
</evidence>
<feature type="transmembrane region" description="Helical" evidence="2">
    <location>
        <begin position="172"/>
        <end position="201"/>
    </location>
</feature>
<evidence type="ECO:0000313" key="3">
    <source>
        <dbReference type="EMBL" id="UQC83924.1"/>
    </source>
</evidence>
<feature type="region of interest" description="Disordered" evidence="1">
    <location>
        <begin position="277"/>
        <end position="317"/>
    </location>
</feature>
<feature type="transmembrane region" description="Helical" evidence="2">
    <location>
        <begin position="213"/>
        <end position="233"/>
    </location>
</feature>
<organism evidence="3 4">
    <name type="scientific">Colletotrichum lupini</name>
    <dbReference type="NCBI Taxonomy" id="145971"/>
    <lineage>
        <taxon>Eukaryota</taxon>
        <taxon>Fungi</taxon>
        <taxon>Dikarya</taxon>
        <taxon>Ascomycota</taxon>
        <taxon>Pezizomycotina</taxon>
        <taxon>Sordariomycetes</taxon>
        <taxon>Hypocreomycetidae</taxon>
        <taxon>Glomerellales</taxon>
        <taxon>Glomerellaceae</taxon>
        <taxon>Colletotrichum</taxon>
        <taxon>Colletotrichum acutatum species complex</taxon>
    </lineage>
</organism>
<feature type="compositionally biased region" description="Basic and acidic residues" evidence="1">
    <location>
        <begin position="557"/>
        <end position="569"/>
    </location>
</feature>
<evidence type="ECO:0000313" key="4">
    <source>
        <dbReference type="Proteomes" id="UP000830671"/>
    </source>
</evidence>
<gene>
    <name evidence="3" type="ORF">CLUP02_09420</name>
</gene>
<keyword evidence="2" id="KW-0472">Membrane</keyword>
<feature type="region of interest" description="Disordered" evidence="1">
    <location>
        <begin position="530"/>
        <end position="706"/>
    </location>
</feature>
<dbReference type="EMBL" id="CP019476">
    <property type="protein sequence ID" value="UQC83924.1"/>
    <property type="molecule type" value="Genomic_DNA"/>
</dbReference>
<proteinExistence type="predicted"/>
<name>A0A9Q8SUN4_9PEZI</name>
<dbReference type="GeneID" id="73343408"/>
<feature type="compositionally biased region" description="Basic and acidic residues" evidence="1">
    <location>
        <begin position="635"/>
        <end position="646"/>
    </location>
</feature>
<feature type="compositionally biased region" description="Low complexity" evidence="1">
    <location>
        <begin position="650"/>
        <end position="674"/>
    </location>
</feature>
<protein>
    <submittedName>
        <fullName evidence="3">Uncharacterized protein</fullName>
    </submittedName>
</protein>
<accession>A0A9Q8SUN4</accession>
<keyword evidence="2" id="KW-1133">Transmembrane helix</keyword>
<keyword evidence="4" id="KW-1185">Reference proteome</keyword>
<dbReference type="RefSeq" id="XP_049145542.1">
    <property type="nucleotide sequence ID" value="XM_049288398.1"/>
</dbReference>
<dbReference type="KEGG" id="clup:CLUP02_09420"/>
<feature type="compositionally biased region" description="Low complexity" evidence="1">
    <location>
        <begin position="696"/>
        <end position="706"/>
    </location>
</feature>
<reference evidence="3" key="1">
    <citation type="journal article" date="2021" name="Mol. Plant Microbe Interact.">
        <title>Complete Genome Sequence of the Plant-Pathogenic Fungus Colletotrichum lupini.</title>
        <authorList>
            <person name="Baroncelli R."/>
            <person name="Pensec F."/>
            <person name="Da Lio D."/>
            <person name="Boufleur T."/>
            <person name="Vicente I."/>
            <person name="Sarrocco S."/>
            <person name="Picot A."/>
            <person name="Baraldi E."/>
            <person name="Sukno S."/>
            <person name="Thon M."/>
            <person name="Le Floch G."/>
        </authorList>
    </citation>
    <scope>NUCLEOTIDE SEQUENCE</scope>
    <source>
        <strain evidence="3">IMI 504893</strain>
    </source>
</reference>
<feature type="compositionally biased region" description="Basic residues" evidence="1">
    <location>
        <begin position="623"/>
        <end position="633"/>
    </location>
</feature>
<feature type="compositionally biased region" description="Basic and acidic residues" evidence="1">
    <location>
        <begin position="675"/>
        <end position="692"/>
    </location>
</feature>
<dbReference type="Proteomes" id="UP000830671">
    <property type="component" value="Chromosome 4"/>
</dbReference>
<feature type="transmembrane region" description="Helical" evidence="2">
    <location>
        <begin position="129"/>
        <end position="151"/>
    </location>
</feature>
<feature type="compositionally biased region" description="Basic and acidic residues" evidence="1">
    <location>
        <begin position="279"/>
        <end position="289"/>
    </location>
</feature>
<feature type="compositionally biased region" description="Basic residues" evidence="1">
    <location>
        <begin position="294"/>
        <end position="305"/>
    </location>
</feature>